<organism evidence="1 2">
    <name type="scientific">Micromonospora cathayae</name>
    <dbReference type="NCBI Taxonomy" id="3028804"/>
    <lineage>
        <taxon>Bacteria</taxon>
        <taxon>Bacillati</taxon>
        <taxon>Actinomycetota</taxon>
        <taxon>Actinomycetes</taxon>
        <taxon>Micromonosporales</taxon>
        <taxon>Micromonosporaceae</taxon>
        <taxon>Micromonospora</taxon>
    </lineage>
</organism>
<sequence>MPAGADPDRPDRRLAAALAEVDRVFAGLPRPGPVDGCTWCYSADDLVRLGGDPDEVPDDLLRSFAHEGADHWSADQYGLLWRRFAPRVLRTVAYHRDELVVPWALRGPGSPSAGFGRWPPAHRDAVTGAYAALLAVALVDWPSGDVVELLGPLVRLDDIAAWFARIDPLAGDPPTTPAPGTGSVVKVGVAAGAGPVVEAGLVRLVAHWAVELLDGTPPHWYDPPGDPVGLATGWLCSPAVRDRVAGFARRYPGCRTATEAGVALTALELGEAELLWELPGGPGVGCGCPACGDQPAG</sequence>
<dbReference type="EMBL" id="CP118615">
    <property type="protein sequence ID" value="WDZ84376.1"/>
    <property type="molecule type" value="Genomic_DNA"/>
</dbReference>
<keyword evidence="2" id="KW-1185">Reference proteome</keyword>
<accession>A0ABY7ZNM4</accession>
<dbReference type="RefSeq" id="WP_275030938.1">
    <property type="nucleotide sequence ID" value="NZ_CP118615.1"/>
</dbReference>
<proteinExistence type="predicted"/>
<gene>
    <name evidence="1" type="ORF">PVK37_28695</name>
</gene>
<reference evidence="1 2" key="1">
    <citation type="submission" date="2023-02" db="EMBL/GenBank/DDBJ databases">
        <authorList>
            <person name="Mo P."/>
        </authorList>
    </citation>
    <scope>NUCLEOTIDE SEQUENCE [LARGE SCALE GENOMIC DNA]</scope>
    <source>
        <strain evidence="1 2">HUAS 3</strain>
    </source>
</reference>
<dbReference type="Proteomes" id="UP001219605">
    <property type="component" value="Chromosome"/>
</dbReference>
<protein>
    <submittedName>
        <fullName evidence="1">Uncharacterized protein</fullName>
    </submittedName>
</protein>
<evidence type="ECO:0000313" key="1">
    <source>
        <dbReference type="EMBL" id="WDZ84376.1"/>
    </source>
</evidence>
<evidence type="ECO:0000313" key="2">
    <source>
        <dbReference type="Proteomes" id="UP001219605"/>
    </source>
</evidence>
<name>A0ABY7ZNM4_9ACTN</name>